<name>A0ABS1DKD7_9PROT</name>
<organism evidence="2 3">
    <name type="scientific">Rhodovibrio sodomensis</name>
    <dbReference type="NCBI Taxonomy" id="1088"/>
    <lineage>
        <taxon>Bacteria</taxon>
        <taxon>Pseudomonadati</taxon>
        <taxon>Pseudomonadota</taxon>
        <taxon>Alphaproteobacteria</taxon>
        <taxon>Rhodospirillales</taxon>
        <taxon>Rhodovibrionaceae</taxon>
        <taxon>Rhodovibrio</taxon>
    </lineage>
</organism>
<dbReference type="InterPro" id="IPR003959">
    <property type="entry name" value="ATPase_AAA_core"/>
</dbReference>
<keyword evidence="3" id="KW-1185">Reference proteome</keyword>
<dbReference type="SMART" id="SM00382">
    <property type="entry name" value="AAA"/>
    <property type="match status" value="1"/>
</dbReference>
<dbReference type="Gene3D" id="3.40.50.300">
    <property type="entry name" value="P-loop containing nucleotide triphosphate hydrolases"/>
    <property type="match status" value="1"/>
</dbReference>
<dbReference type="InterPro" id="IPR003593">
    <property type="entry name" value="AAA+_ATPase"/>
</dbReference>
<dbReference type="Pfam" id="PF00004">
    <property type="entry name" value="AAA"/>
    <property type="match status" value="1"/>
</dbReference>
<dbReference type="Proteomes" id="UP001296873">
    <property type="component" value="Unassembled WGS sequence"/>
</dbReference>
<dbReference type="PANTHER" id="PTHR43718:SF2">
    <property type="entry name" value="LON PROTEASE HOMOLOG, MITOCHONDRIAL"/>
    <property type="match status" value="1"/>
</dbReference>
<reference evidence="2 3" key="1">
    <citation type="journal article" date="2020" name="Microorganisms">
        <title>Osmotic Adaptation and Compatible Solute Biosynthesis of Phototrophic Bacteria as Revealed from Genome Analyses.</title>
        <authorList>
            <person name="Imhoff J.F."/>
            <person name="Rahn T."/>
            <person name="Kunzel S."/>
            <person name="Keller A."/>
            <person name="Neulinger S.C."/>
        </authorList>
    </citation>
    <scope>NUCLEOTIDE SEQUENCE [LARGE SCALE GENOMIC DNA]</scope>
    <source>
        <strain evidence="2 3">DSM 9895</strain>
    </source>
</reference>
<sequence>MSTGPLSLWIGTTPRALVNSGEKAAQHRAEVVHYSLDVDGPFQELIRGFEDDPDPKTALDIAVFIAGTDSFMRGESRPSNRAMGWLMISGSMGREEASLILTIAHLLDLRDQIRRANADSGDSTLDPDALHALWSAYRCAWRIDDAAVVRRFCTDALQRCPSPKEVADVIAQIDTSELTPIFLPVESFRENRGTGGRRQDPVEEAARVRVVSAIGDRESSEGRKFRRTYGHLTEPMPLTSVPTSADTVCDVMMSWFPWMEEAVEAVSKDLRLAEVTGRPWLQLRPLLLEGPPGCGKSFFAEKLADLLGGRLARIDAGGSSDNRLLAGTARGWSGAQPAYPLLAIARTGVANPLILLDEVDKARASHNGDLHATLLGMLDAKTARRWPDECLMGECDLSRVSWLLTANDASTLPEALLSRVRRVRLDVPGERHADAALASIAADVRQQLEWPTDAALPVPTEVWGDLRDALAAGRDFRTVAGAIYTAIACGEKRPQTVH</sequence>
<dbReference type="PANTHER" id="PTHR43718">
    <property type="entry name" value="LON PROTEASE"/>
    <property type="match status" value="1"/>
</dbReference>
<evidence type="ECO:0000313" key="3">
    <source>
        <dbReference type="Proteomes" id="UP001296873"/>
    </source>
</evidence>
<feature type="domain" description="AAA+ ATPase" evidence="1">
    <location>
        <begin position="282"/>
        <end position="431"/>
    </location>
</feature>
<dbReference type="SUPFAM" id="SSF52540">
    <property type="entry name" value="P-loop containing nucleoside triphosphate hydrolases"/>
    <property type="match status" value="1"/>
</dbReference>
<protein>
    <recommendedName>
        <fullName evidence="1">AAA+ ATPase domain-containing protein</fullName>
    </recommendedName>
</protein>
<dbReference type="InterPro" id="IPR027417">
    <property type="entry name" value="P-loop_NTPase"/>
</dbReference>
<dbReference type="InterPro" id="IPR027065">
    <property type="entry name" value="Lon_Prtase"/>
</dbReference>
<accession>A0ABS1DKD7</accession>
<proteinExistence type="predicted"/>
<dbReference type="RefSeq" id="WP_200342750.1">
    <property type="nucleotide sequence ID" value="NZ_NRRL01000092.1"/>
</dbReference>
<evidence type="ECO:0000259" key="1">
    <source>
        <dbReference type="SMART" id="SM00382"/>
    </source>
</evidence>
<gene>
    <name evidence="2" type="ORF">CKO28_20390</name>
</gene>
<dbReference type="EMBL" id="NRRL01000092">
    <property type="protein sequence ID" value="MBK1670387.1"/>
    <property type="molecule type" value="Genomic_DNA"/>
</dbReference>
<evidence type="ECO:0000313" key="2">
    <source>
        <dbReference type="EMBL" id="MBK1670387.1"/>
    </source>
</evidence>
<comment type="caution">
    <text evidence="2">The sequence shown here is derived from an EMBL/GenBank/DDBJ whole genome shotgun (WGS) entry which is preliminary data.</text>
</comment>